<dbReference type="EMBL" id="JAPDPI010000039">
    <property type="protein sequence ID" value="MCW3807159.1"/>
    <property type="molecule type" value="Genomic_DNA"/>
</dbReference>
<reference evidence="2" key="1">
    <citation type="submission" date="2022-10" db="EMBL/GenBank/DDBJ databases">
        <authorList>
            <person name="Yu W.X."/>
        </authorList>
    </citation>
    <scope>NUCLEOTIDE SEQUENCE</scope>
    <source>
        <strain evidence="2">D04</strain>
    </source>
</reference>
<proteinExistence type="predicted"/>
<organism evidence="2 3">
    <name type="scientific">Plebeiibacterium marinum</name>
    <dbReference type="NCBI Taxonomy" id="2992111"/>
    <lineage>
        <taxon>Bacteria</taxon>
        <taxon>Pseudomonadati</taxon>
        <taxon>Bacteroidota</taxon>
        <taxon>Bacteroidia</taxon>
        <taxon>Marinilabiliales</taxon>
        <taxon>Marinilabiliaceae</taxon>
        <taxon>Plebeiibacterium</taxon>
    </lineage>
</organism>
<feature type="domain" description="Nif11" evidence="1">
    <location>
        <begin position="1"/>
        <end position="48"/>
    </location>
</feature>
<dbReference type="AlphaFoldDB" id="A0AAE3SL79"/>
<dbReference type="InterPro" id="IPR012903">
    <property type="entry name" value="Nif11"/>
</dbReference>
<evidence type="ECO:0000259" key="1">
    <source>
        <dbReference type="Pfam" id="PF07862"/>
    </source>
</evidence>
<evidence type="ECO:0000313" key="3">
    <source>
        <dbReference type="Proteomes" id="UP001207408"/>
    </source>
</evidence>
<protein>
    <submittedName>
        <fullName evidence="2">Nif11-like leader peptide family natural product</fullName>
    </submittedName>
</protein>
<evidence type="ECO:0000313" key="2">
    <source>
        <dbReference type="EMBL" id="MCW3807159.1"/>
    </source>
</evidence>
<name>A0AAE3SL79_9BACT</name>
<keyword evidence="3" id="KW-1185">Reference proteome</keyword>
<dbReference type="Pfam" id="PF07862">
    <property type="entry name" value="Nif11"/>
    <property type="match status" value="1"/>
</dbReference>
<dbReference type="RefSeq" id="WP_301201289.1">
    <property type="nucleotide sequence ID" value="NZ_JAPDPI010000039.1"/>
</dbReference>
<dbReference type="Proteomes" id="UP001207408">
    <property type="component" value="Unassembled WGS sequence"/>
</dbReference>
<sequence length="80" mass="9649">MSIQNAKKFIERVKHDDLFRKELYKVNGVDGFNQFIKKKELTFDEMEFEEAHSMMMFKCQFAEEHDELENTVNLIKLVLM</sequence>
<gene>
    <name evidence="2" type="ORF">OM074_16095</name>
</gene>
<accession>A0AAE3SL79</accession>
<comment type="caution">
    <text evidence="2">The sequence shown here is derived from an EMBL/GenBank/DDBJ whole genome shotgun (WGS) entry which is preliminary data.</text>
</comment>